<dbReference type="EMBL" id="NAJO01000009">
    <property type="protein sequence ID" value="OQO10231.1"/>
    <property type="molecule type" value="Genomic_DNA"/>
</dbReference>
<organism evidence="1 2">
    <name type="scientific">Cryoendolithus antarcticus</name>
    <dbReference type="NCBI Taxonomy" id="1507870"/>
    <lineage>
        <taxon>Eukaryota</taxon>
        <taxon>Fungi</taxon>
        <taxon>Dikarya</taxon>
        <taxon>Ascomycota</taxon>
        <taxon>Pezizomycotina</taxon>
        <taxon>Dothideomycetes</taxon>
        <taxon>Dothideomycetidae</taxon>
        <taxon>Cladosporiales</taxon>
        <taxon>Cladosporiaceae</taxon>
        <taxon>Cryoendolithus</taxon>
    </lineage>
</organism>
<comment type="caution">
    <text evidence="1">The sequence shown here is derived from an EMBL/GenBank/DDBJ whole genome shotgun (WGS) entry which is preliminary data.</text>
</comment>
<protein>
    <recommendedName>
        <fullName evidence="3">F-box domain-containing protein</fullName>
    </recommendedName>
</protein>
<dbReference type="AlphaFoldDB" id="A0A1V8TG61"/>
<evidence type="ECO:0008006" key="3">
    <source>
        <dbReference type="Google" id="ProtNLM"/>
    </source>
</evidence>
<dbReference type="OrthoDB" id="3800738at2759"/>
<dbReference type="STRING" id="1507870.A0A1V8TG61"/>
<evidence type="ECO:0000313" key="2">
    <source>
        <dbReference type="Proteomes" id="UP000192596"/>
    </source>
</evidence>
<reference evidence="2" key="1">
    <citation type="submission" date="2017-03" db="EMBL/GenBank/DDBJ databases">
        <title>Genomes of endolithic fungi from Antarctica.</title>
        <authorList>
            <person name="Coleine C."/>
            <person name="Masonjones S."/>
            <person name="Stajich J.E."/>
        </authorList>
    </citation>
    <scope>NUCLEOTIDE SEQUENCE [LARGE SCALE GENOMIC DNA]</scope>
    <source>
        <strain evidence="2">CCFEE 5527</strain>
    </source>
</reference>
<proteinExistence type="predicted"/>
<dbReference type="InParanoid" id="A0A1V8TG61"/>
<keyword evidence="2" id="KW-1185">Reference proteome</keyword>
<sequence>MSAAITVFALSELVEQILYHATLANILRSQRVNTTFKRVIDETPRLQEKLFFRAIRPYDSKGNEVEAKCNEVLLQAFGDLQYYSLKHTIKSKTTTDHRHLTVEASVTEWRSTRGGRQLGRRRDLDQKKENPAMLKTLKMLMAR</sequence>
<accession>A0A1V8TG61</accession>
<evidence type="ECO:0000313" key="1">
    <source>
        <dbReference type="EMBL" id="OQO10231.1"/>
    </source>
</evidence>
<gene>
    <name evidence="1" type="ORF">B0A48_04588</name>
</gene>
<dbReference type="Proteomes" id="UP000192596">
    <property type="component" value="Unassembled WGS sequence"/>
</dbReference>
<name>A0A1V8TG61_9PEZI</name>